<dbReference type="PROSITE" id="PS50113">
    <property type="entry name" value="PAC"/>
    <property type="match status" value="4"/>
</dbReference>
<dbReference type="SMART" id="SM00086">
    <property type="entry name" value="PAC"/>
    <property type="match status" value="4"/>
</dbReference>
<dbReference type="InterPro" id="IPR001633">
    <property type="entry name" value="EAL_dom"/>
</dbReference>
<dbReference type="SMART" id="SM00267">
    <property type="entry name" value="GGDEF"/>
    <property type="match status" value="1"/>
</dbReference>
<evidence type="ECO:0000313" key="5">
    <source>
        <dbReference type="EMBL" id="TFB50232.1"/>
    </source>
</evidence>
<dbReference type="Proteomes" id="UP000297866">
    <property type="component" value="Unassembled WGS sequence"/>
</dbReference>
<evidence type="ECO:0000313" key="6">
    <source>
        <dbReference type="Proteomes" id="UP000297866"/>
    </source>
</evidence>
<dbReference type="SMART" id="SM00091">
    <property type="entry name" value="PAS"/>
    <property type="match status" value="4"/>
</dbReference>
<dbReference type="InterPro" id="IPR035919">
    <property type="entry name" value="EAL_sf"/>
</dbReference>
<keyword evidence="6" id="KW-1185">Reference proteome</keyword>
<dbReference type="PANTHER" id="PTHR44757">
    <property type="entry name" value="DIGUANYLATE CYCLASE DGCP"/>
    <property type="match status" value="1"/>
</dbReference>
<dbReference type="PROSITE" id="PS50112">
    <property type="entry name" value="PAS"/>
    <property type="match status" value="3"/>
</dbReference>
<dbReference type="PANTHER" id="PTHR44757:SF2">
    <property type="entry name" value="BIOFILM ARCHITECTURE MAINTENANCE PROTEIN MBAA"/>
    <property type="match status" value="1"/>
</dbReference>
<dbReference type="InterPro" id="IPR000160">
    <property type="entry name" value="GGDEF_dom"/>
</dbReference>
<feature type="domain" description="EAL" evidence="3">
    <location>
        <begin position="699"/>
        <end position="956"/>
    </location>
</feature>
<dbReference type="NCBIfam" id="TIGR00254">
    <property type="entry name" value="GGDEF"/>
    <property type="match status" value="1"/>
</dbReference>
<dbReference type="Gene3D" id="3.20.20.450">
    <property type="entry name" value="EAL domain"/>
    <property type="match status" value="1"/>
</dbReference>
<feature type="domain" description="PAC" evidence="2">
    <location>
        <begin position="221"/>
        <end position="273"/>
    </location>
</feature>
<dbReference type="Pfam" id="PF08447">
    <property type="entry name" value="PAS_3"/>
    <property type="match status" value="1"/>
</dbReference>
<dbReference type="Pfam" id="PF13426">
    <property type="entry name" value="PAS_9"/>
    <property type="match status" value="3"/>
</dbReference>
<dbReference type="Pfam" id="PF00990">
    <property type="entry name" value="GGDEF"/>
    <property type="match status" value="1"/>
</dbReference>
<dbReference type="InterPro" id="IPR043128">
    <property type="entry name" value="Rev_trsase/Diguanyl_cyclase"/>
</dbReference>
<evidence type="ECO:0000259" key="1">
    <source>
        <dbReference type="PROSITE" id="PS50112"/>
    </source>
</evidence>
<evidence type="ECO:0000259" key="3">
    <source>
        <dbReference type="PROSITE" id="PS50883"/>
    </source>
</evidence>
<dbReference type="InterPro" id="IPR000700">
    <property type="entry name" value="PAS-assoc_C"/>
</dbReference>
<dbReference type="InterPro" id="IPR013655">
    <property type="entry name" value="PAS_fold_3"/>
</dbReference>
<dbReference type="Gene3D" id="3.30.70.270">
    <property type="match status" value="1"/>
</dbReference>
<accession>A0A4R8UEA0</accession>
<dbReference type="Gene3D" id="2.10.70.100">
    <property type="match status" value="1"/>
</dbReference>
<dbReference type="PROSITE" id="PS50887">
    <property type="entry name" value="GGDEF"/>
    <property type="match status" value="1"/>
</dbReference>
<feature type="domain" description="PAS" evidence="1">
    <location>
        <begin position="28"/>
        <end position="81"/>
    </location>
</feature>
<feature type="domain" description="PAS" evidence="1">
    <location>
        <begin position="401"/>
        <end position="456"/>
    </location>
</feature>
<dbReference type="SUPFAM" id="SSF55785">
    <property type="entry name" value="PYP-like sensor domain (PAS domain)"/>
    <property type="match status" value="4"/>
</dbReference>
<feature type="domain" description="GGDEF" evidence="4">
    <location>
        <begin position="559"/>
        <end position="690"/>
    </location>
</feature>
<dbReference type="EMBL" id="SOEZ01000051">
    <property type="protein sequence ID" value="TFB50232.1"/>
    <property type="molecule type" value="Genomic_DNA"/>
</dbReference>
<evidence type="ECO:0000259" key="4">
    <source>
        <dbReference type="PROSITE" id="PS50887"/>
    </source>
</evidence>
<reference evidence="5 6" key="1">
    <citation type="submission" date="2019-03" db="EMBL/GenBank/DDBJ databases">
        <title>Genomics of glacier-inhabiting Cryobacterium strains.</title>
        <authorList>
            <person name="Liu Q."/>
            <person name="Xin Y.-H."/>
        </authorList>
    </citation>
    <scope>NUCLEOTIDE SEQUENCE [LARGE SCALE GENOMIC DNA]</scope>
    <source>
        <strain evidence="5 6">Sr47</strain>
    </source>
</reference>
<dbReference type="CDD" id="cd01948">
    <property type="entry name" value="EAL"/>
    <property type="match status" value="1"/>
</dbReference>
<dbReference type="InterPro" id="IPR029787">
    <property type="entry name" value="Nucleotide_cyclase"/>
</dbReference>
<dbReference type="FunFam" id="3.20.20.450:FF:000001">
    <property type="entry name" value="Cyclic di-GMP phosphodiesterase yahA"/>
    <property type="match status" value="1"/>
</dbReference>
<evidence type="ECO:0000259" key="2">
    <source>
        <dbReference type="PROSITE" id="PS50113"/>
    </source>
</evidence>
<dbReference type="CDD" id="cd01949">
    <property type="entry name" value="GGDEF"/>
    <property type="match status" value="1"/>
</dbReference>
<dbReference type="AlphaFoldDB" id="A0A4R8UEA0"/>
<dbReference type="InterPro" id="IPR001610">
    <property type="entry name" value="PAC"/>
</dbReference>
<dbReference type="PROSITE" id="PS50883">
    <property type="entry name" value="EAL"/>
    <property type="match status" value="1"/>
</dbReference>
<dbReference type="PIRSF" id="PIRSF005925">
    <property type="entry name" value="Dos"/>
    <property type="match status" value="1"/>
</dbReference>
<name>A0A4R8UEA0_9MICO</name>
<gene>
    <name evidence="5" type="ORF">E3O23_10075</name>
</gene>
<comment type="caution">
    <text evidence="5">The sequence shown here is derived from an EMBL/GenBank/DDBJ whole genome shotgun (WGS) entry which is preliminary data.</text>
</comment>
<feature type="domain" description="PAC" evidence="2">
    <location>
        <begin position="105"/>
        <end position="155"/>
    </location>
</feature>
<dbReference type="SMART" id="SM00052">
    <property type="entry name" value="EAL"/>
    <property type="match status" value="1"/>
</dbReference>
<feature type="domain" description="PAS" evidence="1">
    <location>
        <begin position="152"/>
        <end position="198"/>
    </location>
</feature>
<dbReference type="InterPro" id="IPR012226">
    <property type="entry name" value="Diguanyl_cyclase/Pdiesterase"/>
</dbReference>
<sequence length="973" mass="106201">MAALRGRFVAVDGPHSGESETTSALGMSDQEFWGLLEAAPDAMVVVNTDGEIVLVNGQTERLFGYSRAEMLGQGIEMLLPERFRVRHAGHFARYAGAPGMRAMGSNLELFGRRRDGSEVPVEISLSPVRTEHGLFLSSSIRDVTDRKRTEATMRMLSSLVESSSDAIVSYTVEGAIMTWNAGAEAMFGYTAQEAVGRSATLILGDADSDVCSQLDAGNPVRLLETDGYRKDGSTVAISLSVSFVYDADGAKIGVSCIARDVSEIKRRQAEAEADRARLIAAQQAAHVGSFEIDMRTGDRWWSAEYWRIIGVANTQPASRELMLTSVHPDDRERVEAVWLTLDSGGRASDFGYRIVRPSGEVRWVRSLTSFEYAEDGSPARILGTTMDVTDLHLADVQRREAETNFQLGFNLSPIGIGVADLEGQFQRVNPAVCEIFGRSEMEILGRRAEDFLHQDDVGSISVASSHMQSNEAETAHVEKRYLRPDGVAVWVQETVSFVPGLDDGAAHLFMQLQDITSRKLAEADLEYQAFHDPLTGLANRLLLTKNLERSLVRAKASGGQVSVLFLDVDQFKVINDGLGHTAGDGLLVQLAKRLQSMVRLTDTLARFGGDEFVIVCENITRENTERLVERIVASGKDPFVLEGQDVFATVSVGIVLASADEDTETVLRNSDAAMYDAKNRGRAQAMMFSEEMHTRASSRLDLESQLARALDHNELRVYYQPIVDVSTEGVVGFEALVRWAHPIRGLISPLEFIPIAEQTGMIIPIGEWVLREALAQAQKWRTEIPGAAALSISVNFSVLQLQDPDFVAVVADALTRSGLAPTALHLEITESVMMNDIEAAAETLNALHALGVRLSLDDFGTGHASLGHLDRLPVQTIKIDRSFVGGLGGENPKAASIVQAIVNLARSLDLDVVAEGVETVEQLLDLRRIGARLAQGFLWSRPLPPQEIPQWLMRASGRAASQAPDAKRPQPGT</sequence>
<dbReference type="InterPro" id="IPR000014">
    <property type="entry name" value="PAS"/>
</dbReference>
<dbReference type="NCBIfam" id="TIGR00229">
    <property type="entry name" value="sensory_box"/>
    <property type="match status" value="3"/>
</dbReference>
<dbReference type="Gene3D" id="3.30.450.20">
    <property type="entry name" value="PAS domain"/>
    <property type="match status" value="4"/>
</dbReference>
<dbReference type="InterPro" id="IPR035965">
    <property type="entry name" value="PAS-like_dom_sf"/>
</dbReference>
<organism evidence="5 6">
    <name type="scientific">Cryobacterium tagatosivorans</name>
    <dbReference type="NCBI Taxonomy" id="1259199"/>
    <lineage>
        <taxon>Bacteria</taxon>
        <taxon>Bacillati</taxon>
        <taxon>Actinomycetota</taxon>
        <taxon>Actinomycetes</taxon>
        <taxon>Micrococcales</taxon>
        <taxon>Microbacteriaceae</taxon>
        <taxon>Cryobacterium</taxon>
    </lineage>
</organism>
<proteinExistence type="predicted"/>
<dbReference type="SUPFAM" id="SSF141868">
    <property type="entry name" value="EAL domain-like"/>
    <property type="match status" value="1"/>
</dbReference>
<dbReference type="Pfam" id="PF00563">
    <property type="entry name" value="EAL"/>
    <property type="match status" value="1"/>
</dbReference>
<dbReference type="SUPFAM" id="SSF55073">
    <property type="entry name" value="Nucleotide cyclase"/>
    <property type="match status" value="1"/>
</dbReference>
<feature type="domain" description="PAC" evidence="2">
    <location>
        <begin position="475"/>
        <end position="527"/>
    </location>
</feature>
<dbReference type="CDD" id="cd00130">
    <property type="entry name" value="PAS"/>
    <property type="match status" value="4"/>
</dbReference>
<protein>
    <submittedName>
        <fullName evidence="5">EAL domain-containing protein</fullName>
    </submittedName>
</protein>
<dbReference type="OrthoDB" id="23692at2"/>
<feature type="domain" description="PAC" evidence="2">
    <location>
        <begin position="348"/>
        <end position="400"/>
    </location>
</feature>
<dbReference type="FunFam" id="3.30.70.270:FF:000001">
    <property type="entry name" value="Diguanylate cyclase domain protein"/>
    <property type="match status" value="1"/>
</dbReference>
<dbReference type="InterPro" id="IPR052155">
    <property type="entry name" value="Biofilm_reg_signaling"/>
</dbReference>